<keyword evidence="5" id="KW-1185">Reference proteome</keyword>
<evidence type="ECO:0000259" key="3">
    <source>
        <dbReference type="PROSITE" id="PS50977"/>
    </source>
</evidence>
<keyword evidence="1 2" id="KW-0238">DNA-binding</keyword>
<dbReference type="EMBL" id="NKHF01000037">
    <property type="protein sequence ID" value="PCK32183.1"/>
    <property type="molecule type" value="Genomic_DNA"/>
</dbReference>
<dbReference type="PROSITE" id="PS01081">
    <property type="entry name" value="HTH_TETR_1"/>
    <property type="match status" value="1"/>
</dbReference>
<dbReference type="AlphaFoldDB" id="A0A2A5JRV3"/>
<dbReference type="GO" id="GO:0003677">
    <property type="term" value="F:DNA binding"/>
    <property type="evidence" value="ECO:0007669"/>
    <property type="project" value="UniProtKB-UniRule"/>
</dbReference>
<sequence length="215" mass="24466">MVKKQVKVMITAREKLITAGKNLFIKRGYNRVTTRAIADHAEVNIALINYYFGDKAGLFEAVFREVAAPLLSLLEGAQRSQQRELSPLILTQFIERYFQVMSQHPTLPKIIFMALHDTHSIEHEIIKKIFFEHVEIGSSALHSTFQKLSPAAPIRVEWLLLTCLSLSAFPFLVPPLMQPLLGLENSDIEQWQALGKHQQAIFNVFLSQIIERDAS</sequence>
<accession>A0A2A5JRV3</accession>
<comment type="caution">
    <text evidence="4">The sequence shown here is derived from an EMBL/GenBank/DDBJ whole genome shotgun (WGS) entry which is preliminary data.</text>
</comment>
<dbReference type="OrthoDB" id="9151800at2"/>
<dbReference type="InterPro" id="IPR001647">
    <property type="entry name" value="HTH_TetR"/>
</dbReference>
<dbReference type="PROSITE" id="PS50977">
    <property type="entry name" value="HTH_TETR_2"/>
    <property type="match status" value="1"/>
</dbReference>
<evidence type="ECO:0000256" key="2">
    <source>
        <dbReference type="PROSITE-ProRule" id="PRU00335"/>
    </source>
</evidence>
<proteinExistence type="predicted"/>
<evidence type="ECO:0000313" key="5">
    <source>
        <dbReference type="Proteomes" id="UP000228621"/>
    </source>
</evidence>
<name>A0A2A5JRV3_PSEO7</name>
<evidence type="ECO:0000313" key="4">
    <source>
        <dbReference type="EMBL" id="PCK32183.1"/>
    </source>
</evidence>
<organism evidence="4 5">
    <name type="scientific">Pseudoalteromonas piscicida</name>
    <dbReference type="NCBI Taxonomy" id="43662"/>
    <lineage>
        <taxon>Bacteria</taxon>
        <taxon>Pseudomonadati</taxon>
        <taxon>Pseudomonadota</taxon>
        <taxon>Gammaproteobacteria</taxon>
        <taxon>Alteromonadales</taxon>
        <taxon>Pseudoalteromonadaceae</taxon>
        <taxon>Pseudoalteromonas</taxon>
    </lineage>
</organism>
<feature type="DNA-binding region" description="H-T-H motif" evidence="2">
    <location>
        <begin position="33"/>
        <end position="52"/>
    </location>
</feature>
<reference evidence="5" key="1">
    <citation type="journal article" date="2019" name="Genome Announc.">
        <title>Draft Genome Sequence of Pseudoalteromonas piscicida Strain 36Y ROTHPW, an Hypersaline Seawater Isolate from the South Coast of Sonora, Mexico.</title>
        <authorList>
            <person name="Sanchez-Diaz R."/>
            <person name="Molina-Garza Z.J."/>
            <person name="Cruz-Suarez L.E."/>
            <person name="Selvin J."/>
            <person name="Kiran G.S."/>
            <person name="Ibarra-Gamez J.C."/>
            <person name="Gomez-Gil B."/>
            <person name="Galaviz-Silva L."/>
        </authorList>
    </citation>
    <scope>NUCLEOTIDE SEQUENCE [LARGE SCALE GENOMIC DNA]</scope>
    <source>
        <strain evidence="5">36Y_RITHPW</strain>
    </source>
</reference>
<dbReference type="Gene3D" id="1.10.357.10">
    <property type="entry name" value="Tetracycline Repressor, domain 2"/>
    <property type="match status" value="1"/>
</dbReference>
<gene>
    <name evidence="4" type="ORF">CEX98_08350</name>
</gene>
<protein>
    <submittedName>
        <fullName evidence="4">TetR family transcriptional regulator</fullName>
    </submittedName>
</protein>
<dbReference type="InterPro" id="IPR009057">
    <property type="entry name" value="Homeodomain-like_sf"/>
</dbReference>
<dbReference type="Pfam" id="PF00440">
    <property type="entry name" value="TetR_N"/>
    <property type="match status" value="1"/>
</dbReference>
<dbReference type="InterPro" id="IPR050624">
    <property type="entry name" value="HTH-type_Tx_Regulator"/>
</dbReference>
<dbReference type="PANTHER" id="PTHR43479">
    <property type="entry name" value="ACREF/ENVCD OPERON REPRESSOR-RELATED"/>
    <property type="match status" value="1"/>
</dbReference>
<dbReference type="Proteomes" id="UP000228621">
    <property type="component" value="Unassembled WGS sequence"/>
</dbReference>
<dbReference type="InterPro" id="IPR023772">
    <property type="entry name" value="DNA-bd_HTH_TetR-type_CS"/>
</dbReference>
<dbReference type="SUPFAM" id="SSF46689">
    <property type="entry name" value="Homeodomain-like"/>
    <property type="match status" value="1"/>
</dbReference>
<evidence type="ECO:0000256" key="1">
    <source>
        <dbReference type="ARBA" id="ARBA00023125"/>
    </source>
</evidence>
<dbReference type="PANTHER" id="PTHR43479:SF11">
    <property type="entry name" value="ACREF_ENVCD OPERON REPRESSOR-RELATED"/>
    <property type="match status" value="1"/>
</dbReference>
<dbReference type="RefSeq" id="WP_099641631.1">
    <property type="nucleotide sequence ID" value="NZ_NKHF01000037.1"/>
</dbReference>
<feature type="domain" description="HTH tetR-type" evidence="3">
    <location>
        <begin position="10"/>
        <end position="70"/>
    </location>
</feature>